<dbReference type="AlphaFoldDB" id="A0A5B7EFL9"/>
<evidence type="ECO:0000313" key="2">
    <source>
        <dbReference type="EMBL" id="MPC32165.1"/>
    </source>
</evidence>
<evidence type="ECO:0000313" key="3">
    <source>
        <dbReference type="Proteomes" id="UP000324222"/>
    </source>
</evidence>
<feature type="compositionally biased region" description="Polar residues" evidence="1">
    <location>
        <begin position="106"/>
        <end position="117"/>
    </location>
</feature>
<name>A0A5B7EFL9_PORTR</name>
<accession>A0A5B7EFL9</accession>
<proteinExistence type="predicted"/>
<comment type="caution">
    <text evidence="2">The sequence shown here is derived from an EMBL/GenBank/DDBJ whole genome shotgun (WGS) entry which is preliminary data.</text>
</comment>
<organism evidence="2 3">
    <name type="scientific">Portunus trituberculatus</name>
    <name type="common">Swimming crab</name>
    <name type="synonym">Neptunus trituberculatus</name>
    <dbReference type="NCBI Taxonomy" id="210409"/>
    <lineage>
        <taxon>Eukaryota</taxon>
        <taxon>Metazoa</taxon>
        <taxon>Ecdysozoa</taxon>
        <taxon>Arthropoda</taxon>
        <taxon>Crustacea</taxon>
        <taxon>Multicrustacea</taxon>
        <taxon>Malacostraca</taxon>
        <taxon>Eumalacostraca</taxon>
        <taxon>Eucarida</taxon>
        <taxon>Decapoda</taxon>
        <taxon>Pleocyemata</taxon>
        <taxon>Brachyura</taxon>
        <taxon>Eubrachyura</taxon>
        <taxon>Portunoidea</taxon>
        <taxon>Portunidae</taxon>
        <taxon>Portuninae</taxon>
        <taxon>Portunus</taxon>
    </lineage>
</organism>
<feature type="region of interest" description="Disordered" evidence="1">
    <location>
        <begin position="101"/>
        <end position="129"/>
    </location>
</feature>
<sequence>MSLSCSFIHPIPASLPHADCLVFLSFRLLASQFAVEILVLLTHAWSPPLHLFTLVSPPRRLTLVPTTESSKSFLSLPTSSYPCRPSPPPLTVYREAQRCPAKEWRTNGSSHGAGTSNQRRRPTPPASPAAPLIVASAQRWASTKSHLWE</sequence>
<dbReference type="EMBL" id="VSRR010002577">
    <property type="protein sequence ID" value="MPC32165.1"/>
    <property type="molecule type" value="Genomic_DNA"/>
</dbReference>
<gene>
    <name evidence="2" type="ORF">E2C01_025471</name>
</gene>
<keyword evidence="3" id="KW-1185">Reference proteome</keyword>
<evidence type="ECO:0000256" key="1">
    <source>
        <dbReference type="SAM" id="MobiDB-lite"/>
    </source>
</evidence>
<dbReference type="Proteomes" id="UP000324222">
    <property type="component" value="Unassembled WGS sequence"/>
</dbReference>
<reference evidence="2 3" key="1">
    <citation type="submission" date="2019-05" db="EMBL/GenBank/DDBJ databases">
        <title>Another draft genome of Portunus trituberculatus and its Hox gene families provides insights of decapod evolution.</title>
        <authorList>
            <person name="Jeong J.-H."/>
            <person name="Song I."/>
            <person name="Kim S."/>
            <person name="Choi T."/>
            <person name="Kim D."/>
            <person name="Ryu S."/>
            <person name="Kim W."/>
        </authorList>
    </citation>
    <scope>NUCLEOTIDE SEQUENCE [LARGE SCALE GENOMIC DNA]</scope>
    <source>
        <tissue evidence="2">Muscle</tissue>
    </source>
</reference>
<protein>
    <submittedName>
        <fullName evidence="2">Uncharacterized protein</fullName>
    </submittedName>
</protein>